<dbReference type="EMBL" id="PVNG01000005">
    <property type="protein sequence ID" value="PRX66983.1"/>
    <property type="molecule type" value="Genomic_DNA"/>
</dbReference>
<keyword evidence="2" id="KW-1185">Reference proteome</keyword>
<reference evidence="1 2" key="1">
    <citation type="submission" date="2018-03" db="EMBL/GenBank/DDBJ databases">
        <title>Genomic Encyclopedia of Type Strains, Phase III (KMG-III): the genomes of soil and plant-associated and newly described type strains.</title>
        <authorList>
            <person name="Whitman W."/>
        </authorList>
    </citation>
    <scope>NUCLEOTIDE SEQUENCE [LARGE SCALE GENOMIC DNA]</scope>
    <source>
        <strain evidence="1 2">CGMCC 4.7104</strain>
    </source>
</reference>
<organism evidence="1 2">
    <name type="scientific">Nonomuraea fuscirosea</name>
    <dbReference type="NCBI Taxonomy" id="1291556"/>
    <lineage>
        <taxon>Bacteria</taxon>
        <taxon>Bacillati</taxon>
        <taxon>Actinomycetota</taxon>
        <taxon>Actinomycetes</taxon>
        <taxon>Streptosporangiales</taxon>
        <taxon>Streptosporangiaceae</taxon>
        <taxon>Nonomuraea</taxon>
    </lineage>
</organism>
<name>A0A2T0N4A3_9ACTN</name>
<dbReference type="RefSeq" id="WP_146178165.1">
    <property type="nucleotide sequence ID" value="NZ_PVNG01000005.1"/>
</dbReference>
<sequence>MTGARAWAAAAASAAACVPAEGAEAAAWTVYGWAEVALGCAVLARPSAFAGLDQVIAASGVRRGGVAAARLRALRAIAGPVPRYYPVAEPPGPVPPVAGSTWHMCAALAEFCDALPTRRGHVRVPDRAASHLWWGERFRPSARRGHLVVPGRGYTGLARRLWMRLPGHPAVLVDVPRRAPELRRRVWRGIHEGAHLDHLAMVEEVPGTWPPATGGEPPTPPAAEFGYGLLAAESYAMAVELVALLESLERGEGKVAGCLRDGLAERIGRLPGFPGCLRPVGRTLRRATDHRGPEFAALPRLAATYVTGPLRLLAGDDVALPARLRADLLGRWEGLTRRWPVARRLMTEVRDIHAEEVSVISTTLVV</sequence>
<protein>
    <submittedName>
        <fullName evidence="1">Uncharacterized protein</fullName>
    </submittedName>
</protein>
<dbReference type="AlphaFoldDB" id="A0A2T0N4A3"/>
<dbReference type="Proteomes" id="UP000238312">
    <property type="component" value="Unassembled WGS sequence"/>
</dbReference>
<evidence type="ECO:0000313" key="2">
    <source>
        <dbReference type="Proteomes" id="UP000238312"/>
    </source>
</evidence>
<proteinExistence type="predicted"/>
<accession>A0A2T0N4A3</accession>
<dbReference type="PROSITE" id="PS51257">
    <property type="entry name" value="PROKAR_LIPOPROTEIN"/>
    <property type="match status" value="1"/>
</dbReference>
<dbReference type="OrthoDB" id="3517458at2"/>
<gene>
    <name evidence="1" type="ORF">B0I32_105423</name>
</gene>
<evidence type="ECO:0000313" key="1">
    <source>
        <dbReference type="EMBL" id="PRX66983.1"/>
    </source>
</evidence>
<comment type="caution">
    <text evidence="1">The sequence shown here is derived from an EMBL/GenBank/DDBJ whole genome shotgun (WGS) entry which is preliminary data.</text>
</comment>